<dbReference type="InterPro" id="IPR036390">
    <property type="entry name" value="WH_DNA-bd_sf"/>
</dbReference>
<dbReference type="GO" id="GO:0016301">
    <property type="term" value="F:kinase activity"/>
    <property type="evidence" value="ECO:0007669"/>
    <property type="project" value="UniProtKB-KW"/>
</dbReference>
<dbReference type="SMART" id="SM00387">
    <property type="entry name" value="HATPase_c"/>
    <property type="match status" value="1"/>
</dbReference>
<dbReference type="Pfam" id="PF02518">
    <property type="entry name" value="HATPase_c"/>
    <property type="match status" value="1"/>
</dbReference>
<dbReference type="Gene3D" id="3.30.565.10">
    <property type="entry name" value="Histidine kinase-like ATPase, C-terminal domain"/>
    <property type="match status" value="1"/>
</dbReference>
<dbReference type="RefSeq" id="WP_173164859.1">
    <property type="nucleotide sequence ID" value="NZ_CP053716.1"/>
</dbReference>
<organism evidence="2 3">
    <name type="scientific">Berryella wangjianweii</name>
    <dbReference type="NCBI Taxonomy" id="2734634"/>
    <lineage>
        <taxon>Bacteria</taxon>
        <taxon>Bacillati</taxon>
        <taxon>Actinomycetota</taxon>
        <taxon>Coriobacteriia</taxon>
        <taxon>Eggerthellales</taxon>
        <taxon>Eggerthellaceae</taxon>
        <taxon>Berryella</taxon>
    </lineage>
</organism>
<dbReference type="EMBL" id="CP053716">
    <property type="protein sequence ID" value="QKF07601.1"/>
    <property type="molecule type" value="Genomic_DNA"/>
</dbReference>
<dbReference type="InterPro" id="IPR036890">
    <property type="entry name" value="HATPase_C_sf"/>
</dbReference>
<dbReference type="InterPro" id="IPR003594">
    <property type="entry name" value="HATPase_dom"/>
</dbReference>
<feature type="domain" description="Histidine kinase/HSP90-like ATPase" evidence="1">
    <location>
        <begin position="56"/>
        <end position="162"/>
    </location>
</feature>
<sequence>MTTEPANFDYVSSTARIAVYDNLRSTPRVVEIPPAPTNEYITSIATQTYTLAREMGGQIPFTVVQEVSENFIHAYFTEVVVSVLDGGNTIRFTDQGPGIPDCGKAQLPGYSSAVEEMKRYIRGVGSGLPIVKEYFEGAQGSVVIENNIRTGAVVTISLKAENEREEAPLRQALRAAQRPASESGYPNEAAANGATNIARGVHAADSTSTNATSGPLMDSMPILSPREQEFIELFYSEGPLGVTEMGELTNTAPSTTHVTMKKLVALGLIEVPAGTKKRVLTARGRAVAQQL</sequence>
<keyword evidence="2" id="KW-0808">Transferase</keyword>
<evidence type="ECO:0000313" key="2">
    <source>
        <dbReference type="EMBL" id="QKF07601.1"/>
    </source>
</evidence>
<dbReference type="Gene3D" id="1.10.10.10">
    <property type="entry name" value="Winged helix-like DNA-binding domain superfamily/Winged helix DNA-binding domain"/>
    <property type="match status" value="1"/>
</dbReference>
<evidence type="ECO:0000313" key="3">
    <source>
        <dbReference type="Proteomes" id="UP000503297"/>
    </source>
</evidence>
<dbReference type="KEGG" id="bwa:HLV38_05335"/>
<gene>
    <name evidence="2" type="ORF">HLV38_05335</name>
</gene>
<evidence type="ECO:0000259" key="1">
    <source>
        <dbReference type="SMART" id="SM00387"/>
    </source>
</evidence>
<keyword evidence="2" id="KW-0418">Kinase</keyword>
<dbReference type="SUPFAM" id="SSF55874">
    <property type="entry name" value="ATPase domain of HSP90 chaperone/DNA topoisomerase II/histidine kinase"/>
    <property type="match status" value="1"/>
</dbReference>
<dbReference type="Proteomes" id="UP000503297">
    <property type="component" value="Chromosome"/>
</dbReference>
<name>A0A6M8J379_9ACTN</name>
<reference evidence="3" key="1">
    <citation type="submission" date="2020-05" db="EMBL/GenBank/DDBJ databases">
        <title>Novel species in genus Nocardioides.</title>
        <authorList>
            <person name="Zhang G."/>
        </authorList>
    </citation>
    <scope>NUCLEOTIDE SEQUENCE [LARGE SCALE GENOMIC DNA]</scope>
    <source>
        <strain evidence="3">zg-1050</strain>
    </source>
</reference>
<dbReference type="SUPFAM" id="SSF46785">
    <property type="entry name" value="Winged helix' DNA-binding domain"/>
    <property type="match status" value="1"/>
</dbReference>
<keyword evidence="3" id="KW-1185">Reference proteome</keyword>
<dbReference type="AlphaFoldDB" id="A0A6M8J379"/>
<dbReference type="InterPro" id="IPR036388">
    <property type="entry name" value="WH-like_DNA-bd_sf"/>
</dbReference>
<proteinExistence type="predicted"/>
<protein>
    <submittedName>
        <fullName evidence="2">Histidine kinase</fullName>
    </submittedName>
</protein>
<accession>A0A6M8J379</accession>